<dbReference type="InterPro" id="IPR016169">
    <property type="entry name" value="FAD-bd_PCMH_sub2"/>
</dbReference>
<evidence type="ECO:0000256" key="5">
    <source>
        <dbReference type="SAM" id="Phobius"/>
    </source>
</evidence>
<dbReference type="InterPro" id="IPR010031">
    <property type="entry name" value="FAD_lactone_oxidase-like"/>
</dbReference>
<dbReference type="PROSITE" id="PS51387">
    <property type="entry name" value="FAD_PCMH"/>
    <property type="match status" value="1"/>
</dbReference>
<evidence type="ECO:0000259" key="6">
    <source>
        <dbReference type="PROSITE" id="PS51387"/>
    </source>
</evidence>
<dbReference type="Pfam" id="PF04030">
    <property type="entry name" value="ALO"/>
    <property type="match status" value="2"/>
</dbReference>
<reference evidence="7" key="1">
    <citation type="submission" date="2021-01" db="EMBL/GenBank/DDBJ databases">
        <authorList>
            <person name="Corre E."/>
            <person name="Pelletier E."/>
            <person name="Niang G."/>
            <person name="Scheremetjew M."/>
            <person name="Finn R."/>
            <person name="Kale V."/>
            <person name="Holt S."/>
            <person name="Cochrane G."/>
            <person name="Meng A."/>
            <person name="Brown T."/>
            <person name="Cohen L."/>
        </authorList>
    </citation>
    <scope>NUCLEOTIDE SEQUENCE</scope>
    <source>
        <strain evidence="7">SAG 63-3</strain>
    </source>
</reference>
<dbReference type="InterPro" id="IPR006094">
    <property type="entry name" value="Oxid_FAD_bind_N"/>
</dbReference>
<protein>
    <recommendedName>
        <fullName evidence="6">FAD-binding PCMH-type domain-containing protein</fullName>
    </recommendedName>
</protein>
<feature type="transmembrane region" description="Helical" evidence="5">
    <location>
        <begin position="84"/>
        <end position="104"/>
    </location>
</feature>
<name>A0A7S0UPY4_9CHLO</name>
<feature type="compositionally biased region" description="Low complexity" evidence="4">
    <location>
        <begin position="565"/>
        <end position="586"/>
    </location>
</feature>
<evidence type="ECO:0000256" key="1">
    <source>
        <dbReference type="ARBA" id="ARBA00001974"/>
    </source>
</evidence>
<dbReference type="InterPro" id="IPR036318">
    <property type="entry name" value="FAD-bd_PCMH-like_sf"/>
</dbReference>
<keyword evidence="5" id="KW-0472">Membrane</keyword>
<organism evidence="7">
    <name type="scientific">Polytomella parva</name>
    <dbReference type="NCBI Taxonomy" id="51329"/>
    <lineage>
        <taxon>Eukaryota</taxon>
        <taxon>Viridiplantae</taxon>
        <taxon>Chlorophyta</taxon>
        <taxon>core chlorophytes</taxon>
        <taxon>Chlorophyceae</taxon>
        <taxon>CS clade</taxon>
        <taxon>Chlamydomonadales</taxon>
        <taxon>Chlamydomonadaceae</taxon>
        <taxon>Polytomella</taxon>
    </lineage>
</organism>
<dbReference type="GO" id="GO:0003885">
    <property type="term" value="F:D-arabinono-1,4-lactone oxidase activity"/>
    <property type="evidence" value="ECO:0007669"/>
    <property type="project" value="InterPro"/>
</dbReference>
<sequence length="722" mass="79430">MQAIRKVAQGVTLCSSRQIGIAQASMFQPTSSTCLGNFNNKLQSVMQQVRNMSGKPAMKPRIPGTVPEGFMEPSTLRRRTINTLHIITPLCGFGIMGAIIWSIFISKGQSGVSTNLLPQLQYLTSQQTPNEDTVSNWSETHVATPQRIFHPETSEEVEVFLQMASGFHQRLRAVGSRLSPNGMSLSNEGVLDMSLMDKVLNVNVDRKEVTVQAGCRIQTLLQVLKDFDLTLPDVASISQQQIGGYIQTGAHGSGTRIAPLDEHVTEMILVTPAMGQVKLSAIEEPELFKLARVGLGSLGVVTELTIKCVPRQFLVEKTFTATPAEVKKNHATWLKNSKHLRYMWLPYTDTVVVVQVNPTKESQMMLQAERDAARLASTLDERLASLRHLFVERGLGDVKAANELTTFAELRQHLLAAAPLDPNWVAKVNAAEAQYWKLSSGSRGGYPEAILGFDCGGQQVVLETAFPVGPLSGFKAGRASKDLKFVEDLLKEIKTQKLPAPGPIEQRWTAGSSSPLSPVSVEEREAGGAGNDAAIEDTAANGDNKPVFSWVGVIAYLPPKSTDFSHSNSNSSSSNSVNSNSNSPSSQTEGKSRQEVLEWFRKTYVPLVEEKLMAKASGVWHWGKLELPIVESKEEGEEKEHAGKEAVEEVERTKRYDFVRSRLNERYGATLKRLRQYRDVLDPTDMLGNKWLDALWPRQRNETVLPTVEKTQAAVAAVGRSG</sequence>
<feature type="region of interest" description="Disordered" evidence="4">
    <location>
        <begin position="563"/>
        <end position="593"/>
    </location>
</feature>
<evidence type="ECO:0000256" key="3">
    <source>
        <dbReference type="ARBA" id="ARBA00023002"/>
    </source>
</evidence>
<dbReference type="InterPro" id="IPR016166">
    <property type="entry name" value="FAD-bd_PCMH"/>
</dbReference>
<dbReference type="GO" id="GO:0071949">
    <property type="term" value="F:FAD binding"/>
    <property type="evidence" value="ECO:0007669"/>
    <property type="project" value="InterPro"/>
</dbReference>
<keyword evidence="3" id="KW-0560">Oxidoreductase</keyword>
<accession>A0A7S0UPY4</accession>
<gene>
    <name evidence="7" type="ORF">PPAR00522_LOCUS5115</name>
</gene>
<dbReference type="AlphaFoldDB" id="A0A7S0UPY4"/>
<dbReference type="SUPFAM" id="SSF56176">
    <property type="entry name" value="FAD-binding/transporter-associated domain-like"/>
    <property type="match status" value="1"/>
</dbReference>
<comment type="cofactor">
    <cofactor evidence="1">
        <name>FAD</name>
        <dbReference type="ChEBI" id="CHEBI:57692"/>
    </cofactor>
</comment>
<dbReference type="PANTHER" id="PTHR43762">
    <property type="entry name" value="L-GULONOLACTONE OXIDASE"/>
    <property type="match status" value="1"/>
</dbReference>
<comment type="pathway">
    <text evidence="2">Cofactor biosynthesis; L-ascorbate biosynthesis.</text>
</comment>
<dbReference type="Gene3D" id="3.30.465.10">
    <property type="match status" value="1"/>
</dbReference>
<proteinExistence type="predicted"/>
<evidence type="ECO:0000313" key="7">
    <source>
        <dbReference type="EMBL" id="CAD8768717.1"/>
    </source>
</evidence>
<dbReference type="InterPro" id="IPR007173">
    <property type="entry name" value="ALO_C"/>
</dbReference>
<evidence type="ECO:0000256" key="2">
    <source>
        <dbReference type="ARBA" id="ARBA00005147"/>
    </source>
</evidence>
<feature type="domain" description="FAD-binding PCMH-type" evidence="6">
    <location>
        <begin position="141"/>
        <end position="311"/>
    </location>
</feature>
<evidence type="ECO:0000256" key="4">
    <source>
        <dbReference type="SAM" id="MobiDB-lite"/>
    </source>
</evidence>
<feature type="region of interest" description="Disordered" evidence="4">
    <location>
        <begin position="497"/>
        <end position="529"/>
    </location>
</feature>
<dbReference type="InterPro" id="IPR016167">
    <property type="entry name" value="FAD-bd_PCMH_sub1"/>
</dbReference>
<dbReference type="PANTHER" id="PTHR43762:SF1">
    <property type="entry name" value="D-ARABINONO-1,4-LACTONE OXIDASE"/>
    <property type="match status" value="1"/>
</dbReference>
<dbReference type="Gene3D" id="3.30.43.10">
    <property type="entry name" value="Uridine Diphospho-n-acetylenolpyruvylglucosamine Reductase, domain 2"/>
    <property type="match status" value="1"/>
</dbReference>
<dbReference type="Pfam" id="PF01565">
    <property type="entry name" value="FAD_binding_4"/>
    <property type="match status" value="1"/>
</dbReference>
<dbReference type="GO" id="GO:0019853">
    <property type="term" value="P:L-ascorbic acid biosynthetic process"/>
    <property type="evidence" value="ECO:0007669"/>
    <property type="project" value="UniProtKB-UniPathway"/>
</dbReference>
<dbReference type="GO" id="GO:0016020">
    <property type="term" value="C:membrane"/>
    <property type="evidence" value="ECO:0007669"/>
    <property type="project" value="InterPro"/>
</dbReference>
<dbReference type="UniPathway" id="UPA00132"/>
<keyword evidence="5" id="KW-1133">Transmembrane helix</keyword>
<keyword evidence="5" id="KW-0812">Transmembrane</keyword>
<dbReference type="EMBL" id="HBFM01008036">
    <property type="protein sequence ID" value="CAD8768717.1"/>
    <property type="molecule type" value="Transcribed_RNA"/>
</dbReference>